<dbReference type="OrthoDB" id="6150010at2759"/>
<feature type="region of interest" description="Disordered" evidence="1">
    <location>
        <begin position="134"/>
        <end position="154"/>
    </location>
</feature>
<accession>A0A210QCS1</accession>
<dbReference type="Proteomes" id="UP000242188">
    <property type="component" value="Unassembled WGS sequence"/>
</dbReference>
<keyword evidence="2" id="KW-0472">Membrane</keyword>
<evidence type="ECO:0000256" key="3">
    <source>
        <dbReference type="SAM" id="SignalP"/>
    </source>
</evidence>
<keyword evidence="2" id="KW-1133">Transmembrane helix</keyword>
<feature type="chain" id="PRO_5012171218" evidence="3">
    <location>
        <begin position="22"/>
        <end position="154"/>
    </location>
</feature>
<keyword evidence="5" id="KW-1185">Reference proteome</keyword>
<dbReference type="AlphaFoldDB" id="A0A210QCS1"/>
<evidence type="ECO:0000313" key="4">
    <source>
        <dbReference type="EMBL" id="OWF46538.1"/>
    </source>
</evidence>
<comment type="caution">
    <text evidence="4">The sequence shown here is derived from an EMBL/GenBank/DDBJ whole genome shotgun (WGS) entry which is preliminary data.</text>
</comment>
<organism evidence="4 5">
    <name type="scientific">Mizuhopecten yessoensis</name>
    <name type="common">Japanese scallop</name>
    <name type="synonym">Patinopecten yessoensis</name>
    <dbReference type="NCBI Taxonomy" id="6573"/>
    <lineage>
        <taxon>Eukaryota</taxon>
        <taxon>Metazoa</taxon>
        <taxon>Spiralia</taxon>
        <taxon>Lophotrochozoa</taxon>
        <taxon>Mollusca</taxon>
        <taxon>Bivalvia</taxon>
        <taxon>Autobranchia</taxon>
        <taxon>Pteriomorphia</taxon>
        <taxon>Pectinida</taxon>
        <taxon>Pectinoidea</taxon>
        <taxon>Pectinidae</taxon>
        <taxon>Mizuhopecten</taxon>
    </lineage>
</organism>
<gene>
    <name evidence="4" type="ORF">KP79_PYT01404</name>
</gene>
<feature type="signal peptide" evidence="3">
    <location>
        <begin position="1"/>
        <end position="21"/>
    </location>
</feature>
<name>A0A210QCS1_MIZYE</name>
<sequence length="154" mass="16731">MITWTISIFVGLCLLVDSVEGGECCKAHYGRFSNDEMWCGDYCCSAGVGYYCCDNILFQVDSLERDDLCSDYFSENVWAPILIALGSLGAVIGCCFCCYRCCCRSNTRIGGAVVMAPAGGPSVTVVNTTNTMTQQPPPMMTSHAGYNQGQQQNY</sequence>
<protein>
    <submittedName>
        <fullName evidence="4">Uncharacterized protein</fullName>
    </submittedName>
</protein>
<keyword evidence="3" id="KW-0732">Signal</keyword>
<feature type="compositionally biased region" description="Polar residues" evidence="1">
    <location>
        <begin position="144"/>
        <end position="154"/>
    </location>
</feature>
<feature type="transmembrane region" description="Helical" evidence="2">
    <location>
        <begin position="77"/>
        <end position="99"/>
    </location>
</feature>
<reference evidence="4 5" key="1">
    <citation type="journal article" date="2017" name="Nat. Ecol. Evol.">
        <title>Scallop genome provides insights into evolution of bilaterian karyotype and development.</title>
        <authorList>
            <person name="Wang S."/>
            <person name="Zhang J."/>
            <person name="Jiao W."/>
            <person name="Li J."/>
            <person name="Xun X."/>
            <person name="Sun Y."/>
            <person name="Guo X."/>
            <person name="Huan P."/>
            <person name="Dong B."/>
            <person name="Zhang L."/>
            <person name="Hu X."/>
            <person name="Sun X."/>
            <person name="Wang J."/>
            <person name="Zhao C."/>
            <person name="Wang Y."/>
            <person name="Wang D."/>
            <person name="Huang X."/>
            <person name="Wang R."/>
            <person name="Lv J."/>
            <person name="Li Y."/>
            <person name="Zhang Z."/>
            <person name="Liu B."/>
            <person name="Lu W."/>
            <person name="Hui Y."/>
            <person name="Liang J."/>
            <person name="Zhou Z."/>
            <person name="Hou R."/>
            <person name="Li X."/>
            <person name="Liu Y."/>
            <person name="Li H."/>
            <person name="Ning X."/>
            <person name="Lin Y."/>
            <person name="Zhao L."/>
            <person name="Xing Q."/>
            <person name="Dou J."/>
            <person name="Li Y."/>
            <person name="Mao J."/>
            <person name="Guo H."/>
            <person name="Dou H."/>
            <person name="Li T."/>
            <person name="Mu C."/>
            <person name="Jiang W."/>
            <person name="Fu Q."/>
            <person name="Fu X."/>
            <person name="Miao Y."/>
            <person name="Liu J."/>
            <person name="Yu Q."/>
            <person name="Li R."/>
            <person name="Liao H."/>
            <person name="Li X."/>
            <person name="Kong Y."/>
            <person name="Jiang Z."/>
            <person name="Chourrout D."/>
            <person name="Li R."/>
            <person name="Bao Z."/>
        </authorList>
    </citation>
    <scope>NUCLEOTIDE SEQUENCE [LARGE SCALE GENOMIC DNA]</scope>
    <source>
        <strain evidence="4 5">PY_sf001</strain>
    </source>
</reference>
<evidence type="ECO:0000256" key="1">
    <source>
        <dbReference type="SAM" id="MobiDB-lite"/>
    </source>
</evidence>
<proteinExistence type="predicted"/>
<evidence type="ECO:0000313" key="5">
    <source>
        <dbReference type="Proteomes" id="UP000242188"/>
    </source>
</evidence>
<keyword evidence="2" id="KW-0812">Transmembrane</keyword>
<dbReference type="EMBL" id="NEDP02004163">
    <property type="protein sequence ID" value="OWF46538.1"/>
    <property type="molecule type" value="Genomic_DNA"/>
</dbReference>
<evidence type="ECO:0000256" key="2">
    <source>
        <dbReference type="SAM" id="Phobius"/>
    </source>
</evidence>